<dbReference type="GO" id="GO:0016791">
    <property type="term" value="F:phosphatase activity"/>
    <property type="evidence" value="ECO:0007669"/>
    <property type="project" value="TreeGrafter"/>
</dbReference>
<dbReference type="Proteomes" id="UP000198893">
    <property type="component" value="Unassembled WGS sequence"/>
</dbReference>
<evidence type="ECO:0000313" key="1">
    <source>
        <dbReference type="EMBL" id="SEO20721.1"/>
    </source>
</evidence>
<dbReference type="PANTHER" id="PTHR48100">
    <property type="entry name" value="BROAD-SPECIFICITY PHOSPHATASE YOR283W-RELATED"/>
    <property type="match status" value="1"/>
</dbReference>
<sequence>MTTRLALLRHGHTDWNRAGRIQGRSDIPLDDEARADLAQRRLPPPWDAADLVSSPLARAVETATLVSGGTAPRLEPALMEMNWGAWEGLRGIDLKAVPNSGFRDIEHWGWNYRPPRGESPADLSARLAPWLATLSRDTVAVCHIGTMRVLMARATGWDFDGPAPFAIKRNRLFVLRVQGDSLHAEADTPRLTGAPV</sequence>
<dbReference type="EMBL" id="FODS01000002">
    <property type="protein sequence ID" value="SEO20721.1"/>
    <property type="molecule type" value="Genomic_DNA"/>
</dbReference>
<dbReference type="STRING" id="569882.SAMN04490248_102251"/>
<dbReference type="SUPFAM" id="SSF53254">
    <property type="entry name" value="Phosphoglycerate mutase-like"/>
    <property type="match status" value="1"/>
</dbReference>
<dbReference type="PANTHER" id="PTHR48100:SF59">
    <property type="entry name" value="ADENOSYLCOBALAMIN_ALPHA-RIBAZOLE PHOSPHATASE"/>
    <property type="match status" value="1"/>
</dbReference>
<dbReference type="AlphaFoldDB" id="A0A1H8MTB8"/>
<dbReference type="RefSeq" id="WP_093115289.1">
    <property type="nucleotide sequence ID" value="NZ_FODS01000002.1"/>
</dbReference>
<proteinExistence type="predicted"/>
<reference evidence="1 2" key="1">
    <citation type="submission" date="2016-10" db="EMBL/GenBank/DDBJ databases">
        <authorList>
            <person name="de Groot N.N."/>
        </authorList>
    </citation>
    <scope>NUCLEOTIDE SEQUENCE [LARGE SCALE GENOMIC DNA]</scope>
    <source>
        <strain evidence="1 2">DSM 27842</strain>
    </source>
</reference>
<dbReference type="InterPro" id="IPR050275">
    <property type="entry name" value="PGM_Phosphatase"/>
</dbReference>
<dbReference type="OrthoDB" id="9781415at2"/>
<dbReference type="Gene3D" id="3.40.50.1240">
    <property type="entry name" value="Phosphoglycerate mutase-like"/>
    <property type="match status" value="1"/>
</dbReference>
<protein>
    <submittedName>
        <fullName evidence="1">Probable phosphoglycerate mutase</fullName>
    </submittedName>
</protein>
<organism evidence="1 2">
    <name type="scientific">Salinihabitans flavidus</name>
    <dbReference type="NCBI Taxonomy" id="569882"/>
    <lineage>
        <taxon>Bacteria</taxon>
        <taxon>Pseudomonadati</taxon>
        <taxon>Pseudomonadota</taxon>
        <taxon>Alphaproteobacteria</taxon>
        <taxon>Rhodobacterales</taxon>
        <taxon>Roseobacteraceae</taxon>
        <taxon>Salinihabitans</taxon>
    </lineage>
</organism>
<keyword evidence="2" id="KW-1185">Reference proteome</keyword>
<dbReference type="SMART" id="SM00855">
    <property type="entry name" value="PGAM"/>
    <property type="match status" value="1"/>
</dbReference>
<dbReference type="GO" id="GO:0005737">
    <property type="term" value="C:cytoplasm"/>
    <property type="evidence" value="ECO:0007669"/>
    <property type="project" value="TreeGrafter"/>
</dbReference>
<name>A0A1H8MTB8_9RHOB</name>
<dbReference type="CDD" id="cd07067">
    <property type="entry name" value="HP_PGM_like"/>
    <property type="match status" value="1"/>
</dbReference>
<dbReference type="Pfam" id="PF00300">
    <property type="entry name" value="His_Phos_1"/>
    <property type="match status" value="1"/>
</dbReference>
<accession>A0A1H8MTB8</accession>
<dbReference type="InterPro" id="IPR029033">
    <property type="entry name" value="His_PPase_superfam"/>
</dbReference>
<dbReference type="InterPro" id="IPR013078">
    <property type="entry name" value="His_Pase_superF_clade-1"/>
</dbReference>
<evidence type="ECO:0000313" key="2">
    <source>
        <dbReference type="Proteomes" id="UP000198893"/>
    </source>
</evidence>
<gene>
    <name evidence="1" type="ORF">SAMN04490248_102251</name>
</gene>